<name>A0A1Y5SKG6_9RHOB</name>
<evidence type="ECO:0000313" key="2">
    <source>
        <dbReference type="Proteomes" id="UP000193827"/>
    </source>
</evidence>
<gene>
    <name evidence="1" type="ORF">PEL8287_01955</name>
</gene>
<organism evidence="1 2">
    <name type="scientific">Roseovarius litorisediminis</name>
    <dbReference type="NCBI Taxonomy" id="1312363"/>
    <lineage>
        <taxon>Bacteria</taxon>
        <taxon>Pseudomonadati</taxon>
        <taxon>Pseudomonadota</taxon>
        <taxon>Alphaproteobacteria</taxon>
        <taxon>Rhodobacterales</taxon>
        <taxon>Roseobacteraceae</taxon>
        <taxon>Roseovarius</taxon>
    </lineage>
</organism>
<dbReference type="EMBL" id="FWFL01000004">
    <property type="protein sequence ID" value="SLN39739.1"/>
    <property type="molecule type" value="Genomic_DNA"/>
</dbReference>
<protein>
    <submittedName>
        <fullName evidence="1">Uncharacterized protein</fullName>
    </submittedName>
</protein>
<reference evidence="1 2" key="1">
    <citation type="submission" date="2017-03" db="EMBL/GenBank/DDBJ databases">
        <authorList>
            <person name="Afonso C.L."/>
            <person name="Miller P.J."/>
            <person name="Scott M.A."/>
            <person name="Spackman E."/>
            <person name="Goraichik I."/>
            <person name="Dimitrov K.M."/>
            <person name="Suarez D.L."/>
            <person name="Swayne D.E."/>
        </authorList>
    </citation>
    <scope>NUCLEOTIDE SEQUENCE [LARGE SCALE GENOMIC DNA]</scope>
    <source>
        <strain evidence="1 2">CECT 8287</strain>
    </source>
</reference>
<proteinExistence type="predicted"/>
<dbReference type="Proteomes" id="UP000193827">
    <property type="component" value="Unassembled WGS sequence"/>
</dbReference>
<evidence type="ECO:0000313" key="1">
    <source>
        <dbReference type="EMBL" id="SLN39739.1"/>
    </source>
</evidence>
<dbReference type="AlphaFoldDB" id="A0A1Y5SKG6"/>
<keyword evidence="2" id="KW-1185">Reference proteome</keyword>
<sequence length="33" mass="4128">MAVQKDHAKRQTHNRLEWYRQPLPYRFTDWAAI</sequence>
<accession>A0A1Y5SKG6</accession>